<feature type="chain" id="PRO_5040128027" evidence="2">
    <location>
        <begin position="23"/>
        <end position="284"/>
    </location>
</feature>
<dbReference type="OrthoDB" id="10600125at2759"/>
<gene>
    <name evidence="3" type="ORF">B0J13DRAFT_518089</name>
</gene>
<keyword evidence="2" id="KW-0732">Signal</keyword>
<evidence type="ECO:0000256" key="2">
    <source>
        <dbReference type="SAM" id="SignalP"/>
    </source>
</evidence>
<dbReference type="EMBL" id="JAGMUU010000001">
    <property type="protein sequence ID" value="KAH7162838.1"/>
    <property type="molecule type" value="Genomic_DNA"/>
</dbReference>
<dbReference type="Proteomes" id="UP000717696">
    <property type="component" value="Unassembled WGS sequence"/>
</dbReference>
<protein>
    <submittedName>
        <fullName evidence="3">Uncharacterized protein</fullName>
    </submittedName>
</protein>
<feature type="signal peptide" evidence="2">
    <location>
        <begin position="1"/>
        <end position="22"/>
    </location>
</feature>
<proteinExistence type="predicted"/>
<evidence type="ECO:0000313" key="3">
    <source>
        <dbReference type="EMBL" id="KAH7162838.1"/>
    </source>
</evidence>
<organism evidence="3 4">
    <name type="scientific">Dactylonectria estremocensis</name>
    <dbReference type="NCBI Taxonomy" id="1079267"/>
    <lineage>
        <taxon>Eukaryota</taxon>
        <taxon>Fungi</taxon>
        <taxon>Dikarya</taxon>
        <taxon>Ascomycota</taxon>
        <taxon>Pezizomycotina</taxon>
        <taxon>Sordariomycetes</taxon>
        <taxon>Hypocreomycetidae</taxon>
        <taxon>Hypocreales</taxon>
        <taxon>Nectriaceae</taxon>
        <taxon>Dactylonectria</taxon>
    </lineage>
</organism>
<accession>A0A9P9FJW2</accession>
<evidence type="ECO:0000313" key="4">
    <source>
        <dbReference type="Proteomes" id="UP000717696"/>
    </source>
</evidence>
<feature type="compositionally biased region" description="Polar residues" evidence="1">
    <location>
        <begin position="187"/>
        <end position="198"/>
    </location>
</feature>
<dbReference type="AlphaFoldDB" id="A0A9P9FJW2"/>
<sequence length="284" mass="31153">MTVKKFLSSSLLLLNNPWFVFFVHVGQHDPTAPRLTSRGCPYRTLPLEVVRNHTLPLEVVRPTCLTPALRPQPVVSPWLATPMPWTKGRPVEDPRLHRLGHFPNAEDGPVVRPWAMSSSLDPCPAALPHTEPQQPVLPTRASCSISGLCHGPCLAWITTYQRCPAGPPGQAQHANASRRARSGRPISVQNERAPSTVSHHQNHYMFPASQLHSSSSELQIRAPSSVDECGVQTLLFPHPKRTSIHTRGSPLAGSPSTPPPPSSYIKHARHTKNNDGGMHHHPVA</sequence>
<comment type="caution">
    <text evidence="3">The sequence shown here is derived from an EMBL/GenBank/DDBJ whole genome shotgun (WGS) entry which is preliminary data.</text>
</comment>
<feature type="region of interest" description="Disordered" evidence="1">
    <location>
        <begin position="166"/>
        <end position="198"/>
    </location>
</feature>
<keyword evidence="4" id="KW-1185">Reference proteome</keyword>
<reference evidence="3" key="1">
    <citation type="journal article" date="2021" name="Nat. Commun.">
        <title>Genetic determinants of endophytism in the Arabidopsis root mycobiome.</title>
        <authorList>
            <person name="Mesny F."/>
            <person name="Miyauchi S."/>
            <person name="Thiergart T."/>
            <person name="Pickel B."/>
            <person name="Atanasova L."/>
            <person name="Karlsson M."/>
            <person name="Huettel B."/>
            <person name="Barry K.W."/>
            <person name="Haridas S."/>
            <person name="Chen C."/>
            <person name="Bauer D."/>
            <person name="Andreopoulos W."/>
            <person name="Pangilinan J."/>
            <person name="LaButti K."/>
            <person name="Riley R."/>
            <person name="Lipzen A."/>
            <person name="Clum A."/>
            <person name="Drula E."/>
            <person name="Henrissat B."/>
            <person name="Kohler A."/>
            <person name="Grigoriev I.V."/>
            <person name="Martin F.M."/>
            <person name="Hacquard S."/>
        </authorList>
    </citation>
    <scope>NUCLEOTIDE SEQUENCE</scope>
    <source>
        <strain evidence="3">MPI-CAGE-AT-0021</strain>
    </source>
</reference>
<feature type="region of interest" description="Disordered" evidence="1">
    <location>
        <begin position="238"/>
        <end position="284"/>
    </location>
</feature>
<name>A0A9P9FJW2_9HYPO</name>
<evidence type="ECO:0000256" key="1">
    <source>
        <dbReference type="SAM" id="MobiDB-lite"/>
    </source>
</evidence>